<dbReference type="InterPro" id="IPR019734">
    <property type="entry name" value="TPR_rpt"/>
</dbReference>
<dbReference type="PATRIC" id="fig|1286094.4.peg.5537"/>
<organism evidence="2 3">
    <name type="scientific">Streptomyces aurantiacus JA 4570</name>
    <dbReference type="NCBI Taxonomy" id="1286094"/>
    <lineage>
        <taxon>Bacteria</taxon>
        <taxon>Bacillati</taxon>
        <taxon>Actinomycetota</taxon>
        <taxon>Actinomycetes</taxon>
        <taxon>Kitasatosporales</taxon>
        <taxon>Streptomycetaceae</taxon>
        <taxon>Streptomyces</taxon>
        <taxon>Streptomyces aurantiacus group</taxon>
    </lineage>
</organism>
<dbReference type="EMBL" id="AOPZ01000316">
    <property type="protein sequence ID" value="EPH41373.1"/>
    <property type="molecule type" value="Genomic_DNA"/>
</dbReference>
<name>S3ZE03_9ACTN</name>
<dbReference type="Proteomes" id="UP000014629">
    <property type="component" value="Unassembled WGS sequence"/>
</dbReference>
<dbReference type="AlphaFoldDB" id="S3ZE03"/>
<reference evidence="2 3" key="1">
    <citation type="submission" date="2013-02" db="EMBL/GenBank/DDBJ databases">
        <title>Draft Genome Sequence of Streptomyces aurantiacus, Which Produces Setomimycin.</title>
        <authorList>
            <person name="Gruening B.A."/>
            <person name="Praeg A."/>
            <person name="Erxleben A."/>
            <person name="Guenther S."/>
            <person name="Mueller M."/>
        </authorList>
    </citation>
    <scope>NUCLEOTIDE SEQUENCE [LARGE SCALE GENOMIC DNA]</scope>
    <source>
        <strain evidence="2 3">JA 4570</strain>
    </source>
</reference>
<evidence type="ECO:0000313" key="2">
    <source>
        <dbReference type="EMBL" id="EPH41373.1"/>
    </source>
</evidence>
<protein>
    <submittedName>
        <fullName evidence="2">Uncharacterized protein</fullName>
    </submittedName>
</protein>
<evidence type="ECO:0000256" key="1">
    <source>
        <dbReference type="PROSITE-ProRule" id="PRU00339"/>
    </source>
</evidence>
<keyword evidence="1" id="KW-0802">TPR repeat</keyword>
<evidence type="ECO:0000313" key="3">
    <source>
        <dbReference type="Proteomes" id="UP000014629"/>
    </source>
</evidence>
<keyword evidence="3" id="KW-1185">Reference proteome</keyword>
<dbReference type="PROSITE" id="PS50005">
    <property type="entry name" value="TPR"/>
    <property type="match status" value="1"/>
</dbReference>
<proteinExistence type="predicted"/>
<feature type="repeat" description="TPR" evidence="1">
    <location>
        <begin position="244"/>
        <end position="277"/>
    </location>
</feature>
<accession>S3ZE03</accession>
<gene>
    <name evidence="2" type="ORF">STRAU_5609</name>
</gene>
<sequence length="311" mass="33219">MHSRHLAGALYAGREPPRLERLGVEVDAAWGLFQASAYGRLAERLPALLADARLATHEHAAGRERVEALRLFAVTCHVTAVLLRSLGETSLAWTAADQGDVAASDSGDPAVILALRRCVAHVQLGAGMAADAVDVVLHAADGLPRTWSGSSPTALSLYGTLCLNGAVAAARLPDRSLAGDLMAQARRAADQLGADANEMWTSFGPANVECHRLALALEFEDVQLAVDLAPRVPLGRDLPVERRARARLDVARAYGAAGRTDEAADQLKRAFRAAPEQMRAHGLARELARRLHRQSARRDVRELALALGVLT</sequence>
<comment type="caution">
    <text evidence="2">The sequence shown here is derived from an EMBL/GenBank/DDBJ whole genome shotgun (WGS) entry which is preliminary data.</text>
</comment>